<dbReference type="InterPro" id="IPR023631">
    <property type="entry name" value="Amidase_dom"/>
</dbReference>
<dbReference type="SUPFAM" id="SSF75304">
    <property type="entry name" value="Amidase signature (AS) enzymes"/>
    <property type="match status" value="1"/>
</dbReference>
<gene>
    <name evidence="2" type="ORF">NG653_11480</name>
</gene>
<dbReference type="Pfam" id="PF01425">
    <property type="entry name" value="Amidase"/>
    <property type="match status" value="1"/>
</dbReference>
<dbReference type="RefSeq" id="WP_252741853.1">
    <property type="nucleotide sequence ID" value="NZ_JAMXIB010000009.1"/>
</dbReference>
<evidence type="ECO:0000259" key="1">
    <source>
        <dbReference type="Pfam" id="PF01425"/>
    </source>
</evidence>
<dbReference type="Gene3D" id="3.90.1300.10">
    <property type="entry name" value="Amidase signature (AS) domain"/>
    <property type="match status" value="1"/>
</dbReference>
<keyword evidence="3" id="KW-1185">Reference proteome</keyword>
<accession>A0ABT1AZN6</accession>
<feature type="domain" description="Amidase" evidence="1">
    <location>
        <begin position="159"/>
        <end position="565"/>
    </location>
</feature>
<dbReference type="PROSITE" id="PS51257">
    <property type="entry name" value="PROKAR_LIPOPROTEIN"/>
    <property type="match status" value="1"/>
</dbReference>
<proteinExistence type="predicted"/>
<evidence type="ECO:0000313" key="2">
    <source>
        <dbReference type="EMBL" id="MCO5725481.1"/>
    </source>
</evidence>
<dbReference type="PANTHER" id="PTHR42678:SF34">
    <property type="entry name" value="OS04G0183300 PROTEIN"/>
    <property type="match status" value="1"/>
</dbReference>
<name>A0ABT1AZN6_9FLAO</name>
<dbReference type="InterPro" id="IPR036928">
    <property type="entry name" value="AS_sf"/>
</dbReference>
<dbReference type="PANTHER" id="PTHR42678">
    <property type="entry name" value="AMIDASE"/>
    <property type="match status" value="1"/>
</dbReference>
<reference evidence="2 3" key="1">
    <citation type="submission" date="2022-06" db="EMBL/GenBank/DDBJ databases">
        <authorList>
            <person name="Xuan X."/>
        </authorList>
    </citation>
    <scope>NUCLEOTIDE SEQUENCE [LARGE SCALE GENOMIC DNA]</scope>
    <source>
        <strain evidence="2 3">2V75</strain>
    </source>
</reference>
<sequence length="590" mass="64329">MVRYSLKGIPRVLLLPAFALVMGLALQSCKEKTPAPGEVTPPAGVDMNEAVSGEEPDPGALWTPYDDSLEVAANADHPLPRMRYKLIQSRVLDKNAVFSPLYPEVRKMTEADYSRLKPLILEKSIPEVQAQIKNGDFSYEDLCRFFLYRIYKYELDPATTLNTIIALNPNLFREARRRDSLRAIDPAADLHPIFGMPVLLKDNINTEEMPTTAGAIALMGNRTGDAFIVERLKEKGAIIMGKVNLSEWAYYMCRGCPVGYSAVGGQTLNPYGRRLFETGGSSSGSGTAIAAGYAMAAVGTETSGSILSPSSQNSVVGLKPTVGMLSRRGIVPISSTLDTPGPMTRNVTDTGILLDALMGYDPLDMQAFQVGWDAGWYLPGGATLRGKRLGVFRALMESDSLYRETVSGLEAAGAEVIPFDPPEVELEGFLTLLNLDMREDLPAYLNSQIRDTVAVGVRSVADVVAFNRADTLLRVPYGQALLEGILADSTGEEAFEKVRSDLRAAGRRFFTEPWEAHRLDAVLSVNNYHAGYAAVARYPALTVPMGYRESGEPTGLTFIGKPFQIPELLRLAHAFEQLGPARRMPAGFTD</sequence>
<dbReference type="EMBL" id="JAMXIB010000009">
    <property type="protein sequence ID" value="MCO5725481.1"/>
    <property type="molecule type" value="Genomic_DNA"/>
</dbReference>
<comment type="caution">
    <text evidence="2">The sequence shown here is derived from an EMBL/GenBank/DDBJ whole genome shotgun (WGS) entry which is preliminary data.</text>
</comment>
<evidence type="ECO:0000313" key="3">
    <source>
        <dbReference type="Proteomes" id="UP001206312"/>
    </source>
</evidence>
<dbReference type="Proteomes" id="UP001206312">
    <property type="component" value="Unassembled WGS sequence"/>
</dbReference>
<protein>
    <submittedName>
        <fullName evidence="2">Amidase family protein</fullName>
    </submittedName>
</protein>
<organism evidence="2 3">
    <name type="scientific">Robiginitalea marina</name>
    <dbReference type="NCBI Taxonomy" id="2954105"/>
    <lineage>
        <taxon>Bacteria</taxon>
        <taxon>Pseudomonadati</taxon>
        <taxon>Bacteroidota</taxon>
        <taxon>Flavobacteriia</taxon>
        <taxon>Flavobacteriales</taxon>
        <taxon>Flavobacteriaceae</taxon>
        <taxon>Robiginitalea</taxon>
    </lineage>
</organism>